<dbReference type="Proteomes" id="UP000324222">
    <property type="component" value="Unassembled WGS sequence"/>
</dbReference>
<dbReference type="EMBL" id="VSRR010001498">
    <property type="protein sequence ID" value="MPC25702.1"/>
    <property type="molecule type" value="Genomic_DNA"/>
</dbReference>
<name>A0A5B7DVI9_PORTR</name>
<dbReference type="AlphaFoldDB" id="A0A5B7DVI9"/>
<keyword evidence="2" id="KW-1185">Reference proteome</keyword>
<proteinExistence type="predicted"/>
<reference evidence="1 2" key="1">
    <citation type="submission" date="2019-05" db="EMBL/GenBank/DDBJ databases">
        <title>Another draft genome of Portunus trituberculatus and its Hox gene families provides insights of decapod evolution.</title>
        <authorList>
            <person name="Jeong J.-H."/>
            <person name="Song I."/>
            <person name="Kim S."/>
            <person name="Choi T."/>
            <person name="Kim D."/>
            <person name="Ryu S."/>
            <person name="Kim W."/>
        </authorList>
    </citation>
    <scope>NUCLEOTIDE SEQUENCE [LARGE SCALE GENOMIC DNA]</scope>
    <source>
        <tissue evidence="1">Muscle</tissue>
    </source>
</reference>
<evidence type="ECO:0000313" key="2">
    <source>
        <dbReference type="Proteomes" id="UP000324222"/>
    </source>
</evidence>
<evidence type="ECO:0000313" key="1">
    <source>
        <dbReference type="EMBL" id="MPC25702.1"/>
    </source>
</evidence>
<comment type="caution">
    <text evidence="1">The sequence shown here is derived from an EMBL/GenBank/DDBJ whole genome shotgun (WGS) entry which is preliminary data.</text>
</comment>
<sequence length="56" mass="6601">MRLKQLLANDMSFQLLSEHINCLMLNPFSTVPRFHIHSAYYLVILYGFKNLCRGLE</sequence>
<gene>
    <name evidence="1" type="ORF">E2C01_018826</name>
</gene>
<protein>
    <submittedName>
        <fullName evidence="1">Uncharacterized protein</fullName>
    </submittedName>
</protein>
<accession>A0A5B7DVI9</accession>
<organism evidence="1 2">
    <name type="scientific">Portunus trituberculatus</name>
    <name type="common">Swimming crab</name>
    <name type="synonym">Neptunus trituberculatus</name>
    <dbReference type="NCBI Taxonomy" id="210409"/>
    <lineage>
        <taxon>Eukaryota</taxon>
        <taxon>Metazoa</taxon>
        <taxon>Ecdysozoa</taxon>
        <taxon>Arthropoda</taxon>
        <taxon>Crustacea</taxon>
        <taxon>Multicrustacea</taxon>
        <taxon>Malacostraca</taxon>
        <taxon>Eumalacostraca</taxon>
        <taxon>Eucarida</taxon>
        <taxon>Decapoda</taxon>
        <taxon>Pleocyemata</taxon>
        <taxon>Brachyura</taxon>
        <taxon>Eubrachyura</taxon>
        <taxon>Portunoidea</taxon>
        <taxon>Portunidae</taxon>
        <taxon>Portuninae</taxon>
        <taxon>Portunus</taxon>
    </lineage>
</organism>